<evidence type="ECO:0000256" key="1">
    <source>
        <dbReference type="SAM" id="MobiDB-lite"/>
    </source>
</evidence>
<evidence type="ECO:0000313" key="3">
    <source>
        <dbReference type="Proteomes" id="UP000178272"/>
    </source>
</evidence>
<protein>
    <submittedName>
        <fullName evidence="2">Uncharacterized protein</fullName>
    </submittedName>
</protein>
<gene>
    <name evidence="2" type="ORF">A3F61_02290</name>
</gene>
<name>A0A1G1V5L7_9BACT</name>
<evidence type="ECO:0000313" key="2">
    <source>
        <dbReference type="EMBL" id="OGY10700.1"/>
    </source>
</evidence>
<dbReference type="STRING" id="1797517.A3F61_02290"/>
<dbReference type="AlphaFoldDB" id="A0A1G1V5L7"/>
<proteinExistence type="predicted"/>
<feature type="region of interest" description="Disordered" evidence="1">
    <location>
        <begin position="76"/>
        <end position="124"/>
    </location>
</feature>
<dbReference type="Proteomes" id="UP000178272">
    <property type="component" value="Unassembled WGS sequence"/>
</dbReference>
<sequence length="124" mass="14603">MKFDISKSLSGNQVFFIARDMDGVVRIRAKSEQELNREIEQFNKVEELEKNSQPKKKSLGLKDLFKNKLQEQVEERKEEIASLPPEEPVVNEPEPKQFLQNDLKSRIEKNKKNNSKKGFWDKLK</sequence>
<comment type="caution">
    <text evidence="2">The sequence shown here is derived from an EMBL/GenBank/DDBJ whole genome shotgun (WGS) entry which is preliminary data.</text>
</comment>
<accession>A0A1G1V5L7</accession>
<reference evidence="2 3" key="1">
    <citation type="journal article" date="2016" name="Nat. Commun.">
        <title>Thousands of microbial genomes shed light on interconnected biogeochemical processes in an aquifer system.</title>
        <authorList>
            <person name="Anantharaman K."/>
            <person name="Brown C.T."/>
            <person name="Hug L.A."/>
            <person name="Sharon I."/>
            <person name="Castelle C.J."/>
            <person name="Probst A.J."/>
            <person name="Thomas B.C."/>
            <person name="Singh A."/>
            <person name="Wilkins M.J."/>
            <person name="Karaoz U."/>
            <person name="Brodie E.L."/>
            <person name="Williams K.H."/>
            <person name="Hubbard S.S."/>
            <person name="Banfield J.F."/>
        </authorList>
    </citation>
    <scope>NUCLEOTIDE SEQUENCE [LARGE SCALE GENOMIC DNA]</scope>
</reference>
<dbReference type="EMBL" id="MHCA01000051">
    <property type="protein sequence ID" value="OGY10700.1"/>
    <property type="molecule type" value="Genomic_DNA"/>
</dbReference>
<organism evidence="2 3">
    <name type="scientific">Candidatus Blackburnbacteria bacterium RIFCSPHIGHO2_12_FULL_41_13b</name>
    <dbReference type="NCBI Taxonomy" id="1797517"/>
    <lineage>
        <taxon>Bacteria</taxon>
        <taxon>Candidatus Blackburniibacteriota</taxon>
    </lineage>
</organism>